<feature type="region of interest" description="Disordered" evidence="5">
    <location>
        <begin position="64"/>
        <end position="116"/>
    </location>
</feature>
<evidence type="ECO:0000256" key="5">
    <source>
        <dbReference type="SAM" id="MobiDB-lite"/>
    </source>
</evidence>
<reference evidence="7" key="2">
    <citation type="journal article" date="2023" name="IMA Fungus">
        <title>Comparative genomic study of the Penicillium genus elucidates a diverse pangenome and 15 lateral gene transfer events.</title>
        <authorList>
            <person name="Petersen C."/>
            <person name="Sorensen T."/>
            <person name="Nielsen M.R."/>
            <person name="Sondergaard T.E."/>
            <person name="Sorensen J.L."/>
            <person name="Fitzpatrick D.A."/>
            <person name="Frisvad J.C."/>
            <person name="Nielsen K.L."/>
        </authorList>
    </citation>
    <scope>NUCLEOTIDE SEQUENCE</scope>
    <source>
        <strain evidence="7">IBT 30069</strain>
    </source>
</reference>
<dbReference type="EMBL" id="JAPQKH010000002">
    <property type="protein sequence ID" value="KAJ5113711.1"/>
    <property type="molecule type" value="Genomic_DNA"/>
</dbReference>
<evidence type="ECO:0000256" key="2">
    <source>
        <dbReference type="ARBA" id="ARBA00023015"/>
    </source>
</evidence>
<dbReference type="InterPro" id="IPR050613">
    <property type="entry name" value="Sec_Metabolite_Reg"/>
</dbReference>
<sequence length="669" mass="74798">MKDVNADDYSPIQPLDIWLFAIVMDPRINFSSVRHVKPTLVTRCSYPKTERSQTPEANIELCSSYQNGDSEDTTLHESGSPTSPLQAPSAPSYRTHESEAISLPQNASGETNGVGTLVVNSDGRSKFIGQSASYQWLRDETNENQETRSASPALTRLSLSDGFPFQGNSLVDFPTLWSHLPPNEEAMYLVGCFNRHIAWVGSPILEEDLLAVVRWLYSLAGVTPSQPSMASQLLALVFIVLALGSFLNTEVSSEDPACMEFYRLAQQCLVLGNFLVHNSLTTVQTLSLMSKFSAYAGMRDVAWQIRGMANRIMLAIGLHRDGKSWNLSTKDLNNRRRTFWENYSTDVLISSNWDRPSGLNADMFDTSFPDDYNEGTGFEKLRCRLATLAQEALHEGLKVCSSYENLKQIWRKTLQLEAEIPFHLRNRAALSLMVSRYSTLAEVEANTPPPSRNLRLVFQSHDLIDVASTLILSMFRPYFVHATQESDPTTSIYGEAYLAVIERSSMLIANLRSLHSTFPLVSTRHWFYWNHAFSGAVSMATICMANPGGPLVDQALNELNSIISLYTSIQPTVPSKWAKRNLQWLLEVRARAYEKINAVRSGQVAESISPASMSEETTEHLLLVGWRKRLVELDHKAPQQEPEGPQSNSSTGLDFDMSDAEMPITLCTE</sequence>
<feature type="region of interest" description="Disordered" evidence="5">
    <location>
        <begin position="636"/>
        <end position="656"/>
    </location>
</feature>
<dbReference type="AlphaFoldDB" id="A0A9W9G7T2"/>
<accession>A0A9W9G7T2</accession>
<comment type="subcellular location">
    <subcellularLocation>
        <location evidence="1">Nucleus</location>
    </subcellularLocation>
</comment>
<gene>
    <name evidence="7" type="ORF">N7456_002245</name>
</gene>
<keyword evidence="8" id="KW-1185">Reference proteome</keyword>
<dbReference type="InterPro" id="IPR007219">
    <property type="entry name" value="XnlR_reg_dom"/>
</dbReference>
<dbReference type="CDD" id="cd12148">
    <property type="entry name" value="fungal_TF_MHR"/>
    <property type="match status" value="1"/>
</dbReference>
<keyword evidence="3" id="KW-0804">Transcription</keyword>
<comment type="caution">
    <text evidence="7">The sequence shown here is derived from an EMBL/GenBank/DDBJ whole genome shotgun (WGS) entry which is preliminary data.</text>
</comment>
<evidence type="ECO:0000256" key="3">
    <source>
        <dbReference type="ARBA" id="ARBA00023163"/>
    </source>
</evidence>
<evidence type="ECO:0000256" key="4">
    <source>
        <dbReference type="ARBA" id="ARBA00023242"/>
    </source>
</evidence>
<evidence type="ECO:0000313" key="7">
    <source>
        <dbReference type="EMBL" id="KAJ5113711.1"/>
    </source>
</evidence>
<feature type="compositionally biased region" description="Polar residues" evidence="5">
    <location>
        <begin position="76"/>
        <end position="86"/>
    </location>
</feature>
<dbReference type="GO" id="GO:0003677">
    <property type="term" value="F:DNA binding"/>
    <property type="evidence" value="ECO:0007669"/>
    <property type="project" value="InterPro"/>
</dbReference>
<evidence type="ECO:0000313" key="8">
    <source>
        <dbReference type="Proteomes" id="UP001149165"/>
    </source>
</evidence>
<dbReference type="Proteomes" id="UP001149165">
    <property type="component" value="Unassembled WGS sequence"/>
</dbReference>
<dbReference type="GO" id="GO:0008270">
    <property type="term" value="F:zinc ion binding"/>
    <property type="evidence" value="ECO:0007669"/>
    <property type="project" value="InterPro"/>
</dbReference>
<feature type="domain" description="Xylanolytic transcriptional activator regulatory" evidence="6">
    <location>
        <begin position="302"/>
        <end position="375"/>
    </location>
</feature>
<reference evidence="7" key="1">
    <citation type="submission" date="2022-11" db="EMBL/GenBank/DDBJ databases">
        <authorList>
            <person name="Petersen C."/>
        </authorList>
    </citation>
    <scope>NUCLEOTIDE SEQUENCE</scope>
    <source>
        <strain evidence="7">IBT 30069</strain>
    </source>
</reference>
<dbReference type="Pfam" id="PF04082">
    <property type="entry name" value="Fungal_trans"/>
    <property type="match status" value="1"/>
</dbReference>
<dbReference type="SMART" id="SM00906">
    <property type="entry name" value="Fungal_trans"/>
    <property type="match status" value="1"/>
</dbReference>
<proteinExistence type="predicted"/>
<name>A0A9W9G7T2_9EURO</name>
<dbReference type="PANTHER" id="PTHR31001:SF56">
    <property type="entry name" value="ZN(2)-C6 FUNGAL-TYPE DOMAIN-CONTAINING PROTEIN"/>
    <property type="match status" value="1"/>
</dbReference>
<organism evidence="7 8">
    <name type="scientific">Penicillium angulare</name>
    <dbReference type="NCBI Taxonomy" id="116970"/>
    <lineage>
        <taxon>Eukaryota</taxon>
        <taxon>Fungi</taxon>
        <taxon>Dikarya</taxon>
        <taxon>Ascomycota</taxon>
        <taxon>Pezizomycotina</taxon>
        <taxon>Eurotiomycetes</taxon>
        <taxon>Eurotiomycetidae</taxon>
        <taxon>Eurotiales</taxon>
        <taxon>Aspergillaceae</taxon>
        <taxon>Penicillium</taxon>
    </lineage>
</organism>
<evidence type="ECO:0000256" key="1">
    <source>
        <dbReference type="ARBA" id="ARBA00004123"/>
    </source>
</evidence>
<feature type="compositionally biased region" description="Polar residues" evidence="5">
    <location>
        <begin position="103"/>
        <end position="114"/>
    </location>
</feature>
<keyword evidence="2" id="KW-0805">Transcription regulation</keyword>
<dbReference type="GO" id="GO:0005634">
    <property type="term" value="C:nucleus"/>
    <property type="evidence" value="ECO:0007669"/>
    <property type="project" value="UniProtKB-SubCell"/>
</dbReference>
<dbReference type="PANTHER" id="PTHR31001">
    <property type="entry name" value="UNCHARACTERIZED TRANSCRIPTIONAL REGULATORY PROTEIN"/>
    <property type="match status" value="1"/>
</dbReference>
<protein>
    <recommendedName>
        <fullName evidence="6">Xylanolytic transcriptional activator regulatory domain-containing protein</fullName>
    </recommendedName>
</protein>
<dbReference type="GO" id="GO:0006351">
    <property type="term" value="P:DNA-templated transcription"/>
    <property type="evidence" value="ECO:0007669"/>
    <property type="project" value="InterPro"/>
</dbReference>
<keyword evidence="4" id="KW-0539">Nucleus</keyword>
<dbReference type="OrthoDB" id="424974at2759"/>
<evidence type="ECO:0000259" key="6">
    <source>
        <dbReference type="SMART" id="SM00906"/>
    </source>
</evidence>